<name>A0A4Y2TPZ7_ARAVE</name>
<evidence type="ECO:0000313" key="2">
    <source>
        <dbReference type="Proteomes" id="UP000499080"/>
    </source>
</evidence>
<reference evidence="1 2" key="1">
    <citation type="journal article" date="2019" name="Sci. Rep.">
        <title>Orb-weaving spider Araneus ventricosus genome elucidates the spidroin gene catalogue.</title>
        <authorList>
            <person name="Kono N."/>
            <person name="Nakamura H."/>
            <person name="Ohtoshi R."/>
            <person name="Moran D.A.P."/>
            <person name="Shinohara A."/>
            <person name="Yoshida Y."/>
            <person name="Fujiwara M."/>
            <person name="Mori M."/>
            <person name="Tomita M."/>
            <person name="Arakawa K."/>
        </authorList>
    </citation>
    <scope>NUCLEOTIDE SEQUENCE [LARGE SCALE GENOMIC DNA]</scope>
</reference>
<gene>
    <name evidence="1" type="ORF">AVEN_130439_1</name>
</gene>
<sequence length="91" mass="10454">MEKSEEPEFDSFQQEIEAAEKENVTYRIIPFMLFGPICVFRSIKCARMKIPFSHICRTDGVDGGEVDVKGLKRQVSELSVCSFKESQRKMS</sequence>
<organism evidence="1 2">
    <name type="scientific">Araneus ventricosus</name>
    <name type="common">Orbweaver spider</name>
    <name type="synonym">Epeira ventricosa</name>
    <dbReference type="NCBI Taxonomy" id="182803"/>
    <lineage>
        <taxon>Eukaryota</taxon>
        <taxon>Metazoa</taxon>
        <taxon>Ecdysozoa</taxon>
        <taxon>Arthropoda</taxon>
        <taxon>Chelicerata</taxon>
        <taxon>Arachnida</taxon>
        <taxon>Araneae</taxon>
        <taxon>Araneomorphae</taxon>
        <taxon>Entelegynae</taxon>
        <taxon>Araneoidea</taxon>
        <taxon>Araneidae</taxon>
        <taxon>Araneus</taxon>
    </lineage>
</organism>
<evidence type="ECO:0000313" key="1">
    <source>
        <dbReference type="EMBL" id="GBO02713.1"/>
    </source>
</evidence>
<keyword evidence="2" id="KW-1185">Reference proteome</keyword>
<proteinExistence type="predicted"/>
<dbReference type="Proteomes" id="UP000499080">
    <property type="component" value="Unassembled WGS sequence"/>
</dbReference>
<accession>A0A4Y2TPZ7</accession>
<comment type="caution">
    <text evidence="1">The sequence shown here is derived from an EMBL/GenBank/DDBJ whole genome shotgun (WGS) entry which is preliminary data.</text>
</comment>
<dbReference type="EMBL" id="BGPR01030291">
    <property type="protein sequence ID" value="GBO02713.1"/>
    <property type="molecule type" value="Genomic_DNA"/>
</dbReference>
<protein>
    <submittedName>
        <fullName evidence="1">Uncharacterized protein</fullName>
    </submittedName>
</protein>
<dbReference type="AlphaFoldDB" id="A0A4Y2TPZ7"/>